<dbReference type="EMBL" id="CP027754">
    <property type="protein sequence ID" value="AZE56218.1"/>
    <property type="molecule type" value="Genomic_DNA"/>
</dbReference>
<proteinExistence type="predicted"/>
<organism evidence="1 2">
    <name type="scientific">Pseudomonas synxantha</name>
    <dbReference type="NCBI Taxonomy" id="47883"/>
    <lineage>
        <taxon>Bacteria</taxon>
        <taxon>Pseudomonadati</taxon>
        <taxon>Pseudomonadota</taxon>
        <taxon>Gammaproteobacteria</taxon>
        <taxon>Pseudomonadales</taxon>
        <taxon>Pseudomonadaceae</taxon>
        <taxon>Pseudomonas</taxon>
    </lineage>
</organism>
<dbReference type="Proteomes" id="UP000268696">
    <property type="component" value="Chromosome"/>
</dbReference>
<dbReference type="AlphaFoldDB" id="A0A3G7UCB1"/>
<name>A0A3G7UCB1_9PSED</name>
<protein>
    <submittedName>
        <fullName evidence="1">Uncharacterized protein</fullName>
    </submittedName>
</protein>
<reference evidence="1 2" key="1">
    <citation type="submission" date="2018-03" db="EMBL/GenBank/DDBJ databases">
        <title>Diversity of phytobeneficial traits revealed by whole-genome analysis of worldwide-isolated phenazine-producing Pseudomonas spp.</title>
        <authorList>
            <person name="Biessy A."/>
            <person name="Novinscak A."/>
            <person name="Blom J."/>
            <person name="Leger G."/>
            <person name="Thomashow L.S."/>
            <person name="Cazorla F.M."/>
            <person name="Josic D."/>
            <person name="Filion M."/>
        </authorList>
    </citation>
    <scope>NUCLEOTIDE SEQUENCE [LARGE SCALE GENOMIC DNA]</scope>
    <source>
        <strain evidence="1 2">30B</strain>
    </source>
</reference>
<evidence type="ECO:0000313" key="2">
    <source>
        <dbReference type="Proteomes" id="UP000268696"/>
    </source>
</evidence>
<sequence>MPVPAAPVKSTSLPAECAFSACVSRSILALHPAPFRDPERLPDFQ</sequence>
<accession>A0A3G7UCB1</accession>
<evidence type="ECO:0000313" key="1">
    <source>
        <dbReference type="EMBL" id="AZE56218.1"/>
    </source>
</evidence>
<gene>
    <name evidence="1" type="ORF">C4K03_4070</name>
</gene>